<feature type="domain" description="FAD/NAD(P)-binding" evidence="6">
    <location>
        <begin position="9"/>
        <end position="306"/>
    </location>
</feature>
<dbReference type="InterPro" id="IPR036188">
    <property type="entry name" value="FAD/NAD-bd_sf"/>
</dbReference>
<feature type="transmembrane region" description="Helical" evidence="5">
    <location>
        <begin position="344"/>
        <end position="366"/>
    </location>
</feature>
<evidence type="ECO:0000313" key="8">
    <source>
        <dbReference type="Proteomes" id="UP000243515"/>
    </source>
</evidence>
<keyword evidence="5" id="KW-0472">Membrane</keyword>
<evidence type="ECO:0000256" key="5">
    <source>
        <dbReference type="SAM" id="Phobius"/>
    </source>
</evidence>
<comment type="caution">
    <text evidence="7">The sequence shown here is derived from an EMBL/GenBank/DDBJ whole genome shotgun (WGS) entry which is preliminary data.</text>
</comment>
<dbReference type="SUPFAM" id="SSF51905">
    <property type="entry name" value="FAD/NAD(P)-binding domain"/>
    <property type="match status" value="1"/>
</dbReference>
<keyword evidence="8" id="KW-1185">Reference proteome</keyword>
<dbReference type="GO" id="GO:0005737">
    <property type="term" value="C:cytoplasm"/>
    <property type="evidence" value="ECO:0007669"/>
    <property type="project" value="TreeGrafter"/>
</dbReference>
<dbReference type="Proteomes" id="UP000243515">
    <property type="component" value="Unassembled WGS sequence"/>
</dbReference>
<accession>A0A232LW18</accession>
<keyword evidence="3" id="KW-0274">FAD</keyword>
<evidence type="ECO:0000256" key="2">
    <source>
        <dbReference type="ARBA" id="ARBA00022630"/>
    </source>
</evidence>
<organism evidence="7 8">
    <name type="scientific">Elaphomyces granulatus</name>
    <dbReference type="NCBI Taxonomy" id="519963"/>
    <lineage>
        <taxon>Eukaryota</taxon>
        <taxon>Fungi</taxon>
        <taxon>Dikarya</taxon>
        <taxon>Ascomycota</taxon>
        <taxon>Pezizomycotina</taxon>
        <taxon>Eurotiomycetes</taxon>
        <taxon>Eurotiomycetidae</taxon>
        <taxon>Eurotiales</taxon>
        <taxon>Elaphomycetaceae</taxon>
        <taxon>Elaphomyces</taxon>
    </lineage>
</organism>
<dbReference type="Pfam" id="PF07992">
    <property type="entry name" value="Pyr_redox_2"/>
    <property type="match status" value="1"/>
</dbReference>
<dbReference type="PRINTS" id="PR00368">
    <property type="entry name" value="FADPNR"/>
</dbReference>
<sequence>MSSTKAPVVVIIGASYAGNGVARGLLNSLSKSIKVVLINPSDKFYFNIAAPRILTNPDAFRPDQYLLPIESAFSSFPRGSFEFIQGSVYAIDPEKQTVSVSGRQMPVSYDHLVIASGSTAASRQQSTLAPTKATATGDLQADIESAQKTISKAQSVVIGGAGPVGVEIAGEFADAWEKRRADAQVTLVSASHHVLPMLKTGAGVAAEKALTKKGVKLVTSRKVVSAKQPNGSGKWAITLDDGDTLEADIYISSTGVVPNSDFVPSEFLSTGGWVQVDDELRVTAGSQSKHGRRDQLIYAVGDITTHPVRMSMKVGEQVPIVVANLKADITGQGKRATYVQNPKIAMMLVPIGASTGTGVAMGWVVWSKLVSLMKGRDFFVSKAAGLGGLKQ</sequence>
<keyword evidence="5" id="KW-0812">Transmembrane</keyword>
<evidence type="ECO:0000256" key="3">
    <source>
        <dbReference type="ARBA" id="ARBA00022827"/>
    </source>
</evidence>
<dbReference type="InterPro" id="IPR023753">
    <property type="entry name" value="FAD/NAD-binding_dom"/>
</dbReference>
<dbReference type="GO" id="GO:0050660">
    <property type="term" value="F:flavin adenine dinucleotide binding"/>
    <property type="evidence" value="ECO:0007669"/>
    <property type="project" value="TreeGrafter"/>
</dbReference>
<keyword evidence="5" id="KW-1133">Transmembrane helix</keyword>
<gene>
    <name evidence="7" type="ORF">Egran_03888</name>
</gene>
<dbReference type="AlphaFoldDB" id="A0A232LW18"/>
<proteinExistence type="inferred from homology"/>
<dbReference type="GO" id="GO:0004174">
    <property type="term" value="F:electron-transferring-flavoprotein dehydrogenase activity"/>
    <property type="evidence" value="ECO:0007669"/>
    <property type="project" value="TreeGrafter"/>
</dbReference>
<keyword evidence="4" id="KW-0560">Oxidoreductase</keyword>
<evidence type="ECO:0000256" key="4">
    <source>
        <dbReference type="ARBA" id="ARBA00023002"/>
    </source>
</evidence>
<dbReference type="Gene3D" id="3.50.50.100">
    <property type="match status" value="1"/>
</dbReference>
<dbReference type="EMBL" id="NPHW01004173">
    <property type="protein sequence ID" value="OXV08349.1"/>
    <property type="molecule type" value="Genomic_DNA"/>
</dbReference>
<dbReference type="OrthoDB" id="202203at2759"/>
<dbReference type="PANTHER" id="PTHR43735">
    <property type="entry name" value="APOPTOSIS-INDUCING FACTOR 1"/>
    <property type="match status" value="1"/>
</dbReference>
<protein>
    <recommendedName>
        <fullName evidence="6">FAD/NAD(P)-binding domain-containing protein</fullName>
    </recommendedName>
</protein>
<evidence type="ECO:0000259" key="6">
    <source>
        <dbReference type="Pfam" id="PF07992"/>
    </source>
</evidence>
<reference evidence="7 8" key="1">
    <citation type="journal article" date="2015" name="Environ. Microbiol.">
        <title>Metagenome sequence of Elaphomyces granulatus from sporocarp tissue reveals Ascomycota ectomycorrhizal fingerprints of genome expansion and a Proteobacteria-rich microbiome.</title>
        <authorList>
            <person name="Quandt C.A."/>
            <person name="Kohler A."/>
            <person name="Hesse C.N."/>
            <person name="Sharpton T.J."/>
            <person name="Martin F."/>
            <person name="Spatafora J.W."/>
        </authorList>
    </citation>
    <scope>NUCLEOTIDE SEQUENCE [LARGE SCALE GENOMIC DNA]</scope>
    <source>
        <strain evidence="7 8">OSC145934</strain>
    </source>
</reference>
<evidence type="ECO:0000313" key="7">
    <source>
        <dbReference type="EMBL" id="OXV08349.1"/>
    </source>
</evidence>
<dbReference type="PANTHER" id="PTHR43735:SF3">
    <property type="entry name" value="FERROPTOSIS SUPPRESSOR PROTEIN 1"/>
    <property type="match status" value="1"/>
</dbReference>
<evidence type="ECO:0000256" key="1">
    <source>
        <dbReference type="ARBA" id="ARBA00006442"/>
    </source>
</evidence>
<keyword evidence="2" id="KW-0285">Flavoprotein</keyword>
<comment type="similarity">
    <text evidence="1">Belongs to the FAD-dependent oxidoreductase family.</text>
</comment>
<name>A0A232LW18_9EURO</name>